<sequence>METGVRYRSGRIVERARAVRRSHTSSTPPKVVRDFDERLHGVYL</sequence>
<dbReference type="EMBL" id="AP018365">
    <property type="protein sequence ID" value="BBA99041.1"/>
    <property type="molecule type" value="Genomic_DNA"/>
</dbReference>
<reference evidence="1 2" key="3">
    <citation type="journal article" date="2011" name="Nat. Chem. Biol.">
        <title>Reveromycin A biosynthesis uses RevG and RevJ for stereospecific spiroacetal formation.</title>
        <authorList>
            <person name="Takahashi S."/>
            <person name="Toyoda A."/>
            <person name="Sekiyama Y."/>
            <person name="Takagi H."/>
            <person name="Nogawa T."/>
            <person name="Uramoto M."/>
            <person name="Suzuki R."/>
            <person name="Koshino H."/>
            <person name="Kumano T."/>
            <person name="Panthee S."/>
            <person name="Dairi T."/>
            <person name="Ishikawa J."/>
            <person name="Ikeda H."/>
            <person name="Sakaki Y."/>
            <person name="Osada H."/>
        </authorList>
    </citation>
    <scope>NUCLEOTIDE SEQUENCE [LARGE SCALE GENOMIC DNA]</scope>
    <source>
        <strain evidence="1 2">SN-593</strain>
    </source>
</reference>
<proteinExistence type="predicted"/>
<gene>
    <name evidence="1" type="ORF">RVR_5497</name>
</gene>
<reference evidence="1 2" key="1">
    <citation type="journal article" date="2010" name="J. Bacteriol.">
        <title>Biochemical characterization of a novel indole prenyltransferase from Streptomyces sp. SN-593.</title>
        <authorList>
            <person name="Takahashi S."/>
            <person name="Takagi H."/>
            <person name="Toyoda A."/>
            <person name="Uramoto M."/>
            <person name="Nogawa T."/>
            <person name="Ueki M."/>
            <person name="Sakaki Y."/>
            <person name="Osada H."/>
        </authorList>
    </citation>
    <scope>NUCLEOTIDE SEQUENCE [LARGE SCALE GENOMIC DNA]</scope>
    <source>
        <strain evidence="1 2">SN-593</strain>
    </source>
</reference>
<keyword evidence="2" id="KW-1185">Reference proteome</keyword>
<protein>
    <submittedName>
        <fullName evidence="1">Uncharacterized protein</fullName>
    </submittedName>
</protein>
<accession>A0A7U3UUL2</accession>
<dbReference type="Proteomes" id="UP000595703">
    <property type="component" value="Chromosome"/>
</dbReference>
<dbReference type="KEGG" id="arev:RVR_5497"/>
<organism evidence="1 2">
    <name type="scientific">Actinacidiphila reveromycinica</name>
    <dbReference type="NCBI Taxonomy" id="659352"/>
    <lineage>
        <taxon>Bacteria</taxon>
        <taxon>Bacillati</taxon>
        <taxon>Actinomycetota</taxon>
        <taxon>Actinomycetes</taxon>
        <taxon>Kitasatosporales</taxon>
        <taxon>Streptomycetaceae</taxon>
        <taxon>Actinacidiphila</taxon>
    </lineage>
</organism>
<dbReference type="AlphaFoldDB" id="A0A7U3UUL2"/>
<reference evidence="1 2" key="4">
    <citation type="journal article" date="2020" name="Sci. Rep.">
        <title>beta-carboline chemical signals induce reveromycin production through a LuxR family regulator in Streptomyces sp. SN-593.</title>
        <authorList>
            <person name="Panthee S."/>
            <person name="Kito N."/>
            <person name="Hayashi T."/>
            <person name="Shimizu T."/>
            <person name="Ishikawa J."/>
            <person name="Hamamoto H."/>
            <person name="Osada H."/>
            <person name="Takahashi S."/>
        </authorList>
    </citation>
    <scope>NUCLEOTIDE SEQUENCE [LARGE SCALE GENOMIC DNA]</scope>
    <source>
        <strain evidence="1 2">SN-593</strain>
    </source>
</reference>
<evidence type="ECO:0000313" key="2">
    <source>
        <dbReference type="Proteomes" id="UP000595703"/>
    </source>
</evidence>
<reference evidence="1 2" key="2">
    <citation type="journal article" date="2011" name="J. Antibiot.">
        <title>Furaquinocins I and J: novel polyketide isoprenoid hybrid compounds from Streptomyces reveromyceticus SN-593.</title>
        <authorList>
            <person name="Panthee S."/>
            <person name="Takahashi S."/>
            <person name="Takagi H."/>
            <person name="Nogawa T."/>
            <person name="Oowada E."/>
            <person name="Uramoto M."/>
            <person name="Osada H."/>
        </authorList>
    </citation>
    <scope>NUCLEOTIDE SEQUENCE [LARGE SCALE GENOMIC DNA]</scope>
    <source>
        <strain evidence="1 2">SN-593</strain>
    </source>
</reference>
<evidence type="ECO:0000313" key="1">
    <source>
        <dbReference type="EMBL" id="BBA99041.1"/>
    </source>
</evidence>
<name>A0A7U3UUL2_9ACTN</name>